<evidence type="ECO:0000259" key="1">
    <source>
        <dbReference type="Pfam" id="PF10988"/>
    </source>
</evidence>
<dbReference type="EMBL" id="SKFH01000002">
    <property type="protein sequence ID" value="TCZ74488.1"/>
    <property type="molecule type" value="Genomic_DNA"/>
</dbReference>
<organism evidence="2 3">
    <name type="scientific">Flaviaesturariibacter aridisoli</name>
    <dbReference type="NCBI Taxonomy" id="2545761"/>
    <lineage>
        <taxon>Bacteria</taxon>
        <taxon>Pseudomonadati</taxon>
        <taxon>Bacteroidota</taxon>
        <taxon>Chitinophagia</taxon>
        <taxon>Chitinophagales</taxon>
        <taxon>Chitinophagaceae</taxon>
        <taxon>Flaviaestuariibacter</taxon>
    </lineage>
</organism>
<accession>A0A4R4E9G8</accession>
<reference evidence="2 3" key="1">
    <citation type="submission" date="2019-03" db="EMBL/GenBank/DDBJ databases">
        <authorList>
            <person name="Kim M.K.M."/>
        </authorList>
    </citation>
    <scope>NUCLEOTIDE SEQUENCE [LARGE SCALE GENOMIC DNA]</scope>
    <source>
        <strain evidence="2 3">17J68-15</strain>
    </source>
</reference>
<dbReference type="InterPro" id="IPR021255">
    <property type="entry name" value="DUF2807"/>
</dbReference>
<name>A0A4R4E9G8_9BACT</name>
<dbReference type="AlphaFoldDB" id="A0A4R4E9G8"/>
<sequence>MPGTRATPTACIKYWVSATASPGTGSPGFTSKRIWARPTISTPESVTNGKTMKTFLCTVVILSAAAVASCSKPGCAQKEGTSTRTVRSTGSFEQLVILDNINVVLSEGPCSVTVETDEALQPVVGAEVRNGQLFLRNDASCSVIRRPGESITAYVSLPHLTRIDYQGSGTVTCADTLHTDYISVEADRGAGNVHLKLAALFTLAQVNNEVTDLRFEGRSDSCYAWCSSRGTIDFRNFQVKRMALAYAGVRDAYVWATESLHTIVYQTGNVYYRGSPRLLAPDYRSTGRLLPF</sequence>
<evidence type="ECO:0000313" key="2">
    <source>
        <dbReference type="EMBL" id="TCZ74488.1"/>
    </source>
</evidence>
<dbReference type="Pfam" id="PF10988">
    <property type="entry name" value="DUF2807"/>
    <property type="match status" value="1"/>
</dbReference>
<gene>
    <name evidence="2" type="ORF">E0486_02360</name>
</gene>
<feature type="domain" description="Putative auto-transporter adhesin head GIN" evidence="1">
    <location>
        <begin position="92"/>
        <end position="276"/>
    </location>
</feature>
<proteinExistence type="predicted"/>
<protein>
    <submittedName>
        <fullName evidence="2">DUF2807 domain-containing protein</fullName>
    </submittedName>
</protein>
<dbReference type="OrthoDB" id="1466971at2"/>
<dbReference type="Proteomes" id="UP000295164">
    <property type="component" value="Unassembled WGS sequence"/>
</dbReference>
<comment type="caution">
    <text evidence="2">The sequence shown here is derived from an EMBL/GenBank/DDBJ whole genome shotgun (WGS) entry which is preliminary data.</text>
</comment>
<dbReference type="Gene3D" id="2.160.20.120">
    <property type="match status" value="1"/>
</dbReference>
<evidence type="ECO:0000313" key="3">
    <source>
        <dbReference type="Proteomes" id="UP000295164"/>
    </source>
</evidence>
<keyword evidence="3" id="KW-1185">Reference proteome</keyword>